<dbReference type="Proteomes" id="UP000325289">
    <property type="component" value="Unassembled WGS sequence"/>
</dbReference>
<evidence type="ECO:0000259" key="2">
    <source>
        <dbReference type="PROSITE" id="PS50110"/>
    </source>
</evidence>
<protein>
    <recommendedName>
        <fullName evidence="2">Response regulatory domain-containing protein</fullName>
    </recommendedName>
</protein>
<dbReference type="Gene3D" id="3.40.50.2300">
    <property type="match status" value="1"/>
</dbReference>
<gene>
    <name evidence="3" type="ORF">SAMN04515678_103258</name>
</gene>
<dbReference type="RefSeq" id="WP_149755156.1">
    <property type="nucleotide sequence ID" value="NZ_FOMS01000003.1"/>
</dbReference>
<dbReference type="EMBL" id="FOMS01000003">
    <property type="protein sequence ID" value="SFD83449.1"/>
    <property type="molecule type" value="Genomic_DNA"/>
</dbReference>
<accession>A0A1I1VKQ1</accession>
<feature type="domain" description="Response regulatory" evidence="2">
    <location>
        <begin position="7"/>
        <end position="116"/>
    </location>
</feature>
<sequence length="195" mass="21594">MDMHGRKILVVEDDFLQAQEIGNFFRTTGADVLGPALTLGDAMGHIHSADAAILDLDISGDAVFPVAEALARRDVPFVFYTGRRHDVPVPNALRHAEIFSKPVSVQDLGRAVDRLRAPDESAADSVEQCLPLLRAWSRLLLSDPASADRLVERTLLEAIRAVREGELPDGAQSRMDWLYRKCETVLVRDGTRLMH</sequence>
<dbReference type="InterPro" id="IPR001789">
    <property type="entry name" value="Sig_transdc_resp-reg_receiver"/>
</dbReference>
<feature type="modified residue" description="4-aspartylphosphate" evidence="1">
    <location>
        <position position="55"/>
    </location>
</feature>
<reference evidence="3 4" key="1">
    <citation type="submission" date="2016-10" db="EMBL/GenBank/DDBJ databases">
        <authorList>
            <person name="Varghese N."/>
            <person name="Submissions S."/>
        </authorList>
    </citation>
    <scope>NUCLEOTIDE SEQUENCE [LARGE SCALE GENOMIC DNA]</scope>
    <source>
        <strain evidence="4">YIM D21,KCTC 23444,ACCC 10710</strain>
    </source>
</reference>
<keyword evidence="4" id="KW-1185">Reference proteome</keyword>
<dbReference type="OrthoDB" id="582170at2"/>
<dbReference type="InterPro" id="IPR011006">
    <property type="entry name" value="CheY-like_superfamily"/>
</dbReference>
<dbReference type="PROSITE" id="PS50110">
    <property type="entry name" value="RESPONSE_REGULATORY"/>
    <property type="match status" value="1"/>
</dbReference>
<proteinExistence type="predicted"/>
<dbReference type="SUPFAM" id="SSF52172">
    <property type="entry name" value="CheY-like"/>
    <property type="match status" value="1"/>
</dbReference>
<keyword evidence="1" id="KW-0597">Phosphoprotein</keyword>
<organism evidence="3 4">
    <name type="scientific">Roseivivax sediminis</name>
    <dbReference type="NCBI Taxonomy" id="936889"/>
    <lineage>
        <taxon>Bacteria</taxon>
        <taxon>Pseudomonadati</taxon>
        <taxon>Pseudomonadota</taxon>
        <taxon>Alphaproteobacteria</taxon>
        <taxon>Rhodobacterales</taxon>
        <taxon>Roseobacteraceae</taxon>
        <taxon>Roseivivax</taxon>
    </lineage>
</organism>
<dbReference type="AlphaFoldDB" id="A0A1I1VKQ1"/>
<dbReference type="GO" id="GO:0000160">
    <property type="term" value="P:phosphorelay signal transduction system"/>
    <property type="evidence" value="ECO:0007669"/>
    <property type="project" value="InterPro"/>
</dbReference>
<evidence type="ECO:0000313" key="4">
    <source>
        <dbReference type="Proteomes" id="UP000325289"/>
    </source>
</evidence>
<evidence type="ECO:0000313" key="3">
    <source>
        <dbReference type="EMBL" id="SFD83449.1"/>
    </source>
</evidence>
<dbReference type="Gene3D" id="1.20.140.160">
    <property type="match status" value="1"/>
</dbReference>
<name>A0A1I1VKQ1_9RHOB</name>
<evidence type="ECO:0000256" key="1">
    <source>
        <dbReference type="PROSITE-ProRule" id="PRU00169"/>
    </source>
</evidence>